<feature type="transmembrane region" description="Helical" evidence="1">
    <location>
        <begin position="12"/>
        <end position="31"/>
    </location>
</feature>
<feature type="transmembrane region" description="Helical" evidence="1">
    <location>
        <begin position="204"/>
        <end position="224"/>
    </location>
</feature>
<dbReference type="EMBL" id="QTJV01000012">
    <property type="protein sequence ID" value="RFM31856.1"/>
    <property type="molecule type" value="Genomic_DNA"/>
</dbReference>
<sequence>MDTRKSIARLAGFLYLIVVLCGTLYLQYIPSKIKLKGDPSTVLPRLVNGEFLFRAGIVCEIICWVAFIILPIILYKLFKPVNDTFAKLMVAFAVVQVPIAFVNLLNKFAVLSLISGSADLNVLPTDHLSAQILFYLNLYRQGNFINQIFWGLWLFPFGYLVFRSGFMPKILGLLLMAGCFGYLTDFFGSFLFPEFDKTIISNYITLPASLGEIGICLWLMIIGIKYKKIPLTPSSAATN</sequence>
<dbReference type="OrthoDB" id="1160166at2"/>
<dbReference type="Proteomes" id="UP000261174">
    <property type="component" value="Unassembled WGS sequence"/>
</dbReference>
<proteinExistence type="predicted"/>
<name>A0A3E1NVC1_9BACT</name>
<accession>A0A3E1NVC1</accession>
<feature type="transmembrane region" description="Helical" evidence="1">
    <location>
        <begin position="144"/>
        <end position="162"/>
    </location>
</feature>
<comment type="caution">
    <text evidence="2">The sequence shown here is derived from an EMBL/GenBank/DDBJ whole genome shotgun (WGS) entry which is preliminary data.</text>
</comment>
<dbReference type="Pfam" id="PF14329">
    <property type="entry name" value="DUF4386"/>
    <property type="match status" value="1"/>
</dbReference>
<feature type="transmembrane region" description="Helical" evidence="1">
    <location>
        <begin position="85"/>
        <end position="105"/>
    </location>
</feature>
<evidence type="ECO:0000256" key="1">
    <source>
        <dbReference type="SAM" id="Phobius"/>
    </source>
</evidence>
<protein>
    <submittedName>
        <fullName evidence="2">DUF4386 domain-containing protein</fullName>
    </submittedName>
</protein>
<organism evidence="2 3">
    <name type="scientific">Chitinophaga silvisoli</name>
    <dbReference type="NCBI Taxonomy" id="2291814"/>
    <lineage>
        <taxon>Bacteria</taxon>
        <taxon>Pseudomonadati</taxon>
        <taxon>Bacteroidota</taxon>
        <taxon>Chitinophagia</taxon>
        <taxon>Chitinophagales</taxon>
        <taxon>Chitinophagaceae</taxon>
        <taxon>Chitinophaga</taxon>
    </lineage>
</organism>
<evidence type="ECO:0000313" key="2">
    <source>
        <dbReference type="EMBL" id="RFM31856.1"/>
    </source>
</evidence>
<gene>
    <name evidence="2" type="ORF">DXN04_27235</name>
</gene>
<keyword evidence="3" id="KW-1185">Reference proteome</keyword>
<dbReference type="AlphaFoldDB" id="A0A3E1NVC1"/>
<keyword evidence="1" id="KW-0812">Transmembrane</keyword>
<keyword evidence="1" id="KW-1133">Transmembrane helix</keyword>
<dbReference type="InterPro" id="IPR025495">
    <property type="entry name" value="DUF4386"/>
</dbReference>
<reference evidence="2 3" key="1">
    <citation type="submission" date="2018-08" db="EMBL/GenBank/DDBJ databases">
        <title>Chitinophaga sp. K20C18050901, a novel bacterium isolated from forest soil.</title>
        <authorList>
            <person name="Wang C."/>
        </authorList>
    </citation>
    <scope>NUCLEOTIDE SEQUENCE [LARGE SCALE GENOMIC DNA]</scope>
    <source>
        <strain evidence="2 3">K20C18050901</strain>
    </source>
</reference>
<keyword evidence="1" id="KW-0472">Membrane</keyword>
<feature type="transmembrane region" description="Helical" evidence="1">
    <location>
        <begin position="171"/>
        <end position="192"/>
    </location>
</feature>
<feature type="transmembrane region" description="Helical" evidence="1">
    <location>
        <begin position="51"/>
        <end position="73"/>
    </location>
</feature>
<evidence type="ECO:0000313" key="3">
    <source>
        <dbReference type="Proteomes" id="UP000261174"/>
    </source>
</evidence>
<dbReference type="RefSeq" id="WP_116856564.1">
    <property type="nucleotide sequence ID" value="NZ_QTJV01000012.1"/>
</dbReference>